<dbReference type="STRING" id="574376.BAMA_01105"/>
<evidence type="ECO:0000313" key="4">
    <source>
        <dbReference type="Proteomes" id="UP000027822"/>
    </source>
</evidence>
<proteinExistence type="predicted"/>
<evidence type="ECO:0000256" key="1">
    <source>
        <dbReference type="PROSITE-ProRule" id="PRU00325"/>
    </source>
</evidence>
<dbReference type="eggNOG" id="COG4715">
    <property type="taxonomic scope" value="Bacteria"/>
</dbReference>
<keyword evidence="1" id="KW-0479">Metal-binding</keyword>
<sequence length="539" mass="63517">MLQHSITKDEIMELAHTFVEGLSPNQEADKEHVANALSLYRSGLVYNVDFDGYTLSGTAEADGTIYSVNILIQKPSDSYCDCFSATQCEHMLAVLLSAAASFGKVGDVLTLFKKKNKPALPPIRTARQVLQTTLFEETDYGSWLTYFEKEYTSYKAEQTKLSYKQMYFLMNIFSEFYTRIERKAPRVVTVHELFKLHAALFSFEKLLQEIEEFEEKGGYSYHQPVQIVRLFVDKIDGLIRDLRTESIPAKLKPALQEIARAIHSIFFATTSYIPERFFLYHYAWSELLFEETFIKEEKERIDEKMQPVLKALAYTHLLFLQKQDDDAIDMLSNQTPKLVHLYFHWIEDLLHSMQWDRAKRWISFTYNQVKETMKETDEPYFIREIVHMFVSTYETYATQTNEQAGYEMILQELLPYSFDDYEQYILAKQQYHTWTELHLFYGFDAIEYLKEPLKEVEKAAPEAALPLYHIAVVNTIEEKNRKSYRRAVRYLKKLRTLYKKLKRTDEWQTYIGMIASSHSRLRALQEEMRKGKLIDDNTN</sequence>
<dbReference type="PROSITE" id="PS50966">
    <property type="entry name" value="ZF_SWIM"/>
    <property type="match status" value="1"/>
</dbReference>
<reference evidence="3 4" key="1">
    <citation type="submission" date="2014-06" db="EMBL/GenBank/DDBJ databases">
        <title>Draft genome sequence of Bacillus manliponensis JCM 15802 (MCCC 1A00708).</title>
        <authorList>
            <person name="Lai Q."/>
            <person name="Liu Y."/>
            <person name="Shao Z."/>
        </authorList>
    </citation>
    <scope>NUCLEOTIDE SEQUENCE [LARGE SCALE GENOMIC DNA]</scope>
    <source>
        <strain evidence="3 4">JCM 15802</strain>
    </source>
</reference>
<dbReference type="Proteomes" id="UP000027822">
    <property type="component" value="Unassembled WGS sequence"/>
</dbReference>
<evidence type="ECO:0000313" key="3">
    <source>
        <dbReference type="EMBL" id="KEK21395.1"/>
    </source>
</evidence>
<dbReference type="InterPro" id="IPR007527">
    <property type="entry name" value="Znf_SWIM"/>
</dbReference>
<dbReference type="EMBL" id="JOTN01000001">
    <property type="protein sequence ID" value="KEK21395.1"/>
    <property type="molecule type" value="Genomic_DNA"/>
</dbReference>
<evidence type="ECO:0000259" key="2">
    <source>
        <dbReference type="PROSITE" id="PS50966"/>
    </source>
</evidence>
<dbReference type="AlphaFoldDB" id="A0A073K4H0"/>
<dbReference type="GO" id="GO:0008270">
    <property type="term" value="F:zinc ion binding"/>
    <property type="evidence" value="ECO:0007669"/>
    <property type="project" value="UniProtKB-KW"/>
</dbReference>
<accession>A0A073K4H0</accession>
<dbReference type="OrthoDB" id="7593573at2"/>
<comment type="caution">
    <text evidence="3">The sequence shown here is derived from an EMBL/GenBank/DDBJ whole genome shotgun (WGS) entry which is preliminary data.</text>
</comment>
<dbReference type="RefSeq" id="WP_034635255.1">
    <property type="nucleotide sequence ID" value="NZ_CBCSJC010000002.1"/>
</dbReference>
<gene>
    <name evidence="3" type="ORF">BAMA_01105</name>
</gene>
<organism evidence="3 4">
    <name type="scientific">Bacillus manliponensis</name>
    <dbReference type="NCBI Taxonomy" id="574376"/>
    <lineage>
        <taxon>Bacteria</taxon>
        <taxon>Bacillati</taxon>
        <taxon>Bacillota</taxon>
        <taxon>Bacilli</taxon>
        <taxon>Bacillales</taxon>
        <taxon>Bacillaceae</taxon>
        <taxon>Bacillus</taxon>
        <taxon>Bacillus cereus group</taxon>
    </lineage>
</organism>
<protein>
    <recommendedName>
        <fullName evidence="2">SWIM-type domain-containing protein</fullName>
    </recommendedName>
</protein>
<keyword evidence="1" id="KW-0863">Zinc-finger</keyword>
<keyword evidence="1" id="KW-0862">Zinc</keyword>
<keyword evidence="4" id="KW-1185">Reference proteome</keyword>
<feature type="domain" description="SWIM-type" evidence="2">
    <location>
        <begin position="66"/>
        <end position="99"/>
    </location>
</feature>
<name>A0A073K4H0_9BACI</name>